<dbReference type="Proteomes" id="UP001141552">
    <property type="component" value="Unassembled WGS sequence"/>
</dbReference>
<feature type="compositionally biased region" description="Low complexity" evidence="1">
    <location>
        <begin position="47"/>
        <end position="61"/>
    </location>
</feature>
<protein>
    <submittedName>
        <fullName evidence="2">Uncharacterized protein</fullName>
    </submittedName>
</protein>
<evidence type="ECO:0000256" key="1">
    <source>
        <dbReference type="SAM" id="MobiDB-lite"/>
    </source>
</evidence>
<dbReference type="PANTHER" id="PTHR35495:SF10">
    <property type="entry name" value="PEPTIDASE S26 DOMAIN-CONTAINING PROTEIN"/>
    <property type="match status" value="1"/>
</dbReference>
<keyword evidence="3" id="KW-1185">Reference proteome</keyword>
<feature type="region of interest" description="Disordered" evidence="1">
    <location>
        <begin position="41"/>
        <end position="61"/>
    </location>
</feature>
<gene>
    <name evidence="2" type="ORF">Tsubulata_022288</name>
</gene>
<dbReference type="PANTHER" id="PTHR35495">
    <property type="entry name" value="OS06G0679600 PROTEIN"/>
    <property type="match status" value="1"/>
</dbReference>
<accession>A0A9Q0JRB8</accession>
<evidence type="ECO:0000313" key="3">
    <source>
        <dbReference type="Proteomes" id="UP001141552"/>
    </source>
</evidence>
<dbReference type="AlphaFoldDB" id="A0A9Q0JRB8"/>
<dbReference type="EMBL" id="JAKUCV010000106">
    <property type="protein sequence ID" value="KAJ4851233.1"/>
    <property type="molecule type" value="Genomic_DNA"/>
</dbReference>
<sequence length="123" mass="13487">MHSKTRSVLHRQSPTRAEATYLRFLKPGALAQLRDSRISARSHRVHSLPQQISPQPSQPLLADNPISADDFPCFSPRMYGPRCPQRKKLVAAKAVLFLPSSPVSDLPDPVISVLGSDSALVAH</sequence>
<comment type="caution">
    <text evidence="2">The sequence shown here is derived from an EMBL/GenBank/DDBJ whole genome shotgun (WGS) entry which is preliminary data.</text>
</comment>
<reference evidence="2" key="1">
    <citation type="submission" date="2022-02" db="EMBL/GenBank/DDBJ databases">
        <authorList>
            <person name="Henning P.M."/>
            <person name="McCubbin A.G."/>
            <person name="Shore J.S."/>
        </authorList>
    </citation>
    <scope>NUCLEOTIDE SEQUENCE</scope>
    <source>
        <strain evidence="2">F60SS</strain>
        <tissue evidence="2">Leaves</tissue>
    </source>
</reference>
<name>A0A9Q0JRB8_9ROSI</name>
<organism evidence="2 3">
    <name type="scientific">Turnera subulata</name>
    <dbReference type="NCBI Taxonomy" id="218843"/>
    <lineage>
        <taxon>Eukaryota</taxon>
        <taxon>Viridiplantae</taxon>
        <taxon>Streptophyta</taxon>
        <taxon>Embryophyta</taxon>
        <taxon>Tracheophyta</taxon>
        <taxon>Spermatophyta</taxon>
        <taxon>Magnoliopsida</taxon>
        <taxon>eudicotyledons</taxon>
        <taxon>Gunneridae</taxon>
        <taxon>Pentapetalae</taxon>
        <taxon>rosids</taxon>
        <taxon>fabids</taxon>
        <taxon>Malpighiales</taxon>
        <taxon>Passifloraceae</taxon>
        <taxon>Turnera</taxon>
    </lineage>
</organism>
<reference evidence="2" key="2">
    <citation type="journal article" date="2023" name="Plants (Basel)">
        <title>Annotation of the Turnera subulata (Passifloraceae) Draft Genome Reveals the S-Locus Evolved after the Divergence of Turneroideae from Passifloroideae in a Stepwise Manner.</title>
        <authorList>
            <person name="Henning P.M."/>
            <person name="Roalson E.H."/>
            <person name="Mir W."/>
            <person name="McCubbin A.G."/>
            <person name="Shore J.S."/>
        </authorList>
    </citation>
    <scope>NUCLEOTIDE SEQUENCE</scope>
    <source>
        <strain evidence="2">F60SS</strain>
    </source>
</reference>
<proteinExistence type="predicted"/>
<evidence type="ECO:0000313" key="2">
    <source>
        <dbReference type="EMBL" id="KAJ4851233.1"/>
    </source>
</evidence>
<dbReference type="OrthoDB" id="1924680at2759"/>